<dbReference type="Proteomes" id="UP001500218">
    <property type="component" value="Unassembled WGS sequence"/>
</dbReference>
<gene>
    <name evidence="10" type="ORF">GCM10009682_10830</name>
</gene>
<feature type="transmembrane region" description="Helical" evidence="9">
    <location>
        <begin position="473"/>
        <end position="497"/>
    </location>
</feature>
<evidence type="ECO:0000256" key="4">
    <source>
        <dbReference type="ARBA" id="ARBA00022960"/>
    </source>
</evidence>
<dbReference type="PANTHER" id="PTHR47019">
    <property type="entry name" value="LIPID II FLIPPASE MURJ"/>
    <property type="match status" value="1"/>
</dbReference>
<dbReference type="InterPro" id="IPR051050">
    <property type="entry name" value="Lipid_II_flippase_MurJ/MviN"/>
</dbReference>
<dbReference type="EMBL" id="BAAALT010000023">
    <property type="protein sequence ID" value="GAA1790566.1"/>
    <property type="molecule type" value="Genomic_DNA"/>
</dbReference>
<evidence type="ECO:0000256" key="9">
    <source>
        <dbReference type="SAM" id="Phobius"/>
    </source>
</evidence>
<evidence type="ECO:0000313" key="11">
    <source>
        <dbReference type="Proteomes" id="UP001500218"/>
    </source>
</evidence>
<proteinExistence type="predicted"/>
<keyword evidence="11" id="KW-1185">Reference proteome</keyword>
<feature type="transmembrane region" description="Helical" evidence="9">
    <location>
        <begin position="434"/>
        <end position="453"/>
    </location>
</feature>
<evidence type="ECO:0000256" key="2">
    <source>
        <dbReference type="ARBA" id="ARBA00022475"/>
    </source>
</evidence>
<dbReference type="CDD" id="cd13123">
    <property type="entry name" value="MATE_MurJ_like"/>
    <property type="match status" value="1"/>
</dbReference>
<keyword evidence="4" id="KW-0133">Cell shape</keyword>
<feature type="transmembrane region" description="Helical" evidence="9">
    <location>
        <begin position="509"/>
        <end position="530"/>
    </location>
</feature>
<keyword evidence="7 9" id="KW-0472">Membrane</keyword>
<name>A0ABP4XT67_9ACTN</name>
<protein>
    <recommendedName>
        <fullName evidence="12">Murein biosynthesis integral membrane protein MurJ</fullName>
    </recommendedName>
</protein>
<feature type="transmembrane region" description="Helical" evidence="9">
    <location>
        <begin position="608"/>
        <end position="631"/>
    </location>
</feature>
<dbReference type="Pfam" id="PF03023">
    <property type="entry name" value="MurJ"/>
    <property type="match status" value="1"/>
</dbReference>
<evidence type="ECO:0000256" key="7">
    <source>
        <dbReference type="ARBA" id="ARBA00023136"/>
    </source>
</evidence>
<keyword evidence="5" id="KW-0573">Peptidoglycan synthesis</keyword>
<dbReference type="NCBIfam" id="TIGR01695">
    <property type="entry name" value="murJ_mviN"/>
    <property type="match status" value="1"/>
</dbReference>
<keyword evidence="6 9" id="KW-1133">Transmembrane helix</keyword>
<evidence type="ECO:0000256" key="3">
    <source>
        <dbReference type="ARBA" id="ARBA00022692"/>
    </source>
</evidence>
<reference evidence="11" key="1">
    <citation type="journal article" date="2019" name="Int. J. Syst. Evol. Microbiol.">
        <title>The Global Catalogue of Microorganisms (GCM) 10K type strain sequencing project: providing services to taxonomists for standard genome sequencing and annotation.</title>
        <authorList>
            <consortium name="The Broad Institute Genomics Platform"/>
            <consortium name="The Broad Institute Genome Sequencing Center for Infectious Disease"/>
            <person name="Wu L."/>
            <person name="Ma J."/>
        </authorList>
    </citation>
    <scope>NUCLEOTIDE SEQUENCE [LARGE SCALE GENOMIC DNA]</scope>
    <source>
        <strain evidence="11">JCM 13250</strain>
    </source>
</reference>
<feature type="transmembrane region" description="Helical" evidence="9">
    <location>
        <begin position="276"/>
        <end position="295"/>
    </location>
</feature>
<feature type="transmembrane region" description="Helical" evidence="9">
    <location>
        <begin position="163"/>
        <end position="182"/>
    </location>
</feature>
<keyword evidence="3 9" id="KW-0812">Transmembrane</keyword>
<feature type="transmembrane region" description="Helical" evidence="9">
    <location>
        <begin position="536"/>
        <end position="558"/>
    </location>
</feature>
<feature type="transmembrane region" description="Helical" evidence="9">
    <location>
        <begin position="352"/>
        <end position="374"/>
    </location>
</feature>
<evidence type="ECO:0000256" key="5">
    <source>
        <dbReference type="ARBA" id="ARBA00022984"/>
    </source>
</evidence>
<feature type="region of interest" description="Disordered" evidence="8">
    <location>
        <begin position="1"/>
        <end position="61"/>
    </location>
</feature>
<feature type="transmembrane region" description="Helical" evidence="9">
    <location>
        <begin position="310"/>
        <end position="331"/>
    </location>
</feature>
<evidence type="ECO:0008006" key="12">
    <source>
        <dbReference type="Google" id="ProtNLM"/>
    </source>
</evidence>
<accession>A0ABP4XT67</accession>
<dbReference type="InterPro" id="IPR004268">
    <property type="entry name" value="MurJ"/>
</dbReference>
<dbReference type="PRINTS" id="PR01806">
    <property type="entry name" value="VIRFACTRMVIN"/>
</dbReference>
<keyword evidence="2" id="KW-1003">Cell membrane</keyword>
<evidence type="ECO:0000313" key="10">
    <source>
        <dbReference type="EMBL" id="GAA1790566.1"/>
    </source>
</evidence>
<sequence length="646" mass="67909">MTGPGPRHAAPDPDETVIMPRGGQVGPTPPAGPMPQTGPVAYGGPVPYDGPGNSYGSARRHPVDPDATTVIPAVAPIHEAPATMGAAPAGSPVDIDASAELPTVPADDTGDLGGSVARNSALMAVLSIVSRATGLLRTAAIGAAIGAGLVADSYTIANTLPNMVYELLLGGVLASVVVPLLVRARTRDTDKGEAYAQRLFTLATVFLGAATLVAVAMAPLFTLFFTDSDTSPATSQLTTTLSYLLLPEIFFYGMAALFAALLNTHGHFAAPMWTPILNNIVVIATAGLFILLPVIDNPPQPETLRTSEILVLGIGTTLGIVVQAVGLWPAMRKVGFRWKWRWDWGQLHLRELARLSGWMLAYVVISQVGLFVVLKLANKAGDEGPGPMIFNNAYLIFMMAHGIVAVSIITALMPRMSAAAAEGRHSDLKNQLSLGTRLSAAVLIPITALYLVLGRPLAVVLFQFGAYKPEDAIATGWVIAVAALGLVPFSIAQLQIFAFYAMPDTRTPALINVPVVVLRILVDITLYLVLPAKWVAAGLMLGNAVSFVLSVFIGYWLLRKRVGRLGLTRDLTALAKQTVAAVIAGVPTALLAWLLIGQMGSSWGASLVQLIVCGGVLIAIYVAAAFVLRVAEVREVAATVRAKIGR</sequence>
<feature type="transmembrane region" description="Helical" evidence="9">
    <location>
        <begin position="202"/>
        <end position="225"/>
    </location>
</feature>
<evidence type="ECO:0000256" key="6">
    <source>
        <dbReference type="ARBA" id="ARBA00022989"/>
    </source>
</evidence>
<comment type="caution">
    <text evidence="10">The sequence shown here is derived from an EMBL/GenBank/DDBJ whole genome shotgun (WGS) entry which is preliminary data.</text>
</comment>
<organism evidence="10 11">
    <name type="scientific">Luedemannella flava</name>
    <dbReference type="NCBI Taxonomy" id="349316"/>
    <lineage>
        <taxon>Bacteria</taxon>
        <taxon>Bacillati</taxon>
        <taxon>Actinomycetota</taxon>
        <taxon>Actinomycetes</taxon>
        <taxon>Micromonosporales</taxon>
        <taxon>Micromonosporaceae</taxon>
        <taxon>Luedemannella</taxon>
    </lineage>
</organism>
<comment type="subcellular location">
    <subcellularLocation>
        <location evidence="1">Cell membrane</location>
        <topology evidence="1">Multi-pass membrane protein</topology>
    </subcellularLocation>
</comment>
<feature type="transmembrane region" description="Helical" evidence="9">
    <location>
        <begin position="245"/>
        <end position="264"/>
    </location>
</feature>
<feature type="transmembrane region" description="Helical" evidence="9">
    <location>
        <begin position="135"/>
        <end position="157"/>
    </location>
</feature>
<evidence type="ECO:0000256" key="1">
    <source>
        <dbReference type="ARBA" id="ARBA00004651"/>
    </source>
</evidence>
<feature type="transmembrane region" description="Helical" evidence="9">
    <location>
        <begin position="394"/>
        <end position="413"/>
    </location>
</feature>
<feature type="transmembrane region" description="Helical" evidence="9">
    <location>
        <begin position="579"/>
        <end position="596"/>
    </location>
</feature>
<dbReference type="PANTHER" id="PTHR47019:SF1">
    <property type="entry name" value="LIPID II FLIPPASE MURJ"/>
    <property type="match status" value="1"/>
</dbReference>
<evidence type="ECO:0000256" key="8">
    <source>
        <dbReference type="SAM" id="MobiDB-lite"/>
    </source>
</evidence>